<feature type="transmembrane region" description="Helical" evidence="1">
    <location>
        <begin position="31"/>
        <end position="62"/>
    </location>
</feature>
<dbReference type="Proteomes" id="UP000777935">
    <property type="component" value="Unassembled WGS sequence"/>
</dbReference>
<protein>
    <submittedName>
        <fullName evidence="2">Uncharacterized protein</fullName>
    </submittedName>
</protein>
<accession>A0ABX2IYP6</accession>
<reference evidence="2 3" key="1">
    <citation type="submission" date="2020-06" db="EMBL/GenBank/DDBJ databases">
        <title>Sulfitobacter algicola sp. nov., isolated from green algae.</title>
        <authorList>
            <person name="Wang C."/>
        </authorList>
    </citation>
    <scope>NUCLEOTIDE SEQUENCE [LARGE SCALE GENOMIC DNA]</scope>
    <source>
        <strain evidence="2 3">1151</strain>
    </source>
</reference>
<feature type="transmembrane region" description="Helical" evidence="1">
    <location>
        <begin position="234"/>
        <end position="255"/>
    </location>
</feature>
<keyword evidence="1" id="KW-0472">Membrane</keyword>
<gene>
    <name evidence="2" type="ORF">HRQ87_16020</name>
</gene>
<name>A0ABX2IYP6_9RHOB</name>
<keyword evidence="3" id="KW-1185">Reference proteome</keyword>
<dbReference type="EMBL" id="JABUFE010000011">
    <property type="protein sequence ID" value="NSX56302.1"/>
    <property type="molecule type" value="Genomic_DNA"/>
</dbReference>
<feature type="transmembrane region" description="Helical" evidence="1">
    <location>
        <begin position="68"/>
        <end position="90"/>
    </location>
</feature>
<dbReference type="RefSeq" id="WP_174139453.1">
    <property type="nucleotide sequence ID" value="NZ_JABUFE010000011.1"/>
</dbReference>
<comment type="caution">
    <text evidence="2">The sequence shown here is derived from an EMBL/GenBank/DDBJ whole genome shotgun (WGS) entry which is preliminary data.</text>
</comment>
<keyword evidence="1" id="KW-1133">Transmembrane helix</keyword>
<evidence type="ECO:0000256" key="1">
    <source>
        <dbReference type="SAM" id="Phobius"/>
    </source>
</evidence>
<keyword evidence="1" id="KW-0812">Transmembrane</keyword>
<evidence type="ECO:0000313" key="2">
    <source>
        <dbReference type="EMBL" id="NSX56302.1"/>
    </source>
</evidence>
<evidence type="ECO:0000313" key="3">
    <source>
        <dbReference type="Proteomes" id="UP000777935"/>
    </source>
</evidence>
<proteinExistence type="predicted"/>
<sequence length="305" mass="34417">MSPLNELQPSDLTPAEWSWVHRAIRHRKQMILLKVFCMGLTLFSFFVLPTFGLGGAIFFYAIDYDGSIAQIIGLGSFAILICAVGIYISIACLRREKLAFATLFPHMMKAHAKDLTNADIVSLDLKNSSDEELNYHVDINAPFRDRGAVQIPYHWHRLMSAQNDQSHARIAKVSASGRTAVIKNIIRYNPDTLTIPATSETFTDPEYILLSLGPLSVTKEYEAGLGLPRFNSHALYQLCVIFFLFGIALWFFAWIGAGLEKPIDHGTLMILIVCGGGLIVPFVYRYGRFAMRHFRLKRLYSDHQI</sequence>
<feature type="transmembrane region" description="Helical" evidence="1">
    <location>
        <begin position="267"/>
        <end position="287"/>
    </location>
</feature>
<organism evidence="2 3">
    <name type="scientific">Parasulfitobacter algicola</name>
    <dbReference type="NCBI Taxonomy" id="2614809"/>
    <lineage>
        <taxon>Bacteria</taxon>
        <taxon>Pseudomonadati</taxon>
        <taxon>Pseudomonadota</taxon>
        <taxon>Alphaproteobacteria</taxon>
        <taxon>Rhodobacterales</taxon>
        <taxon>Roseobacteraceae</taxon>
        <taxon>Parasulfitobacter</taxon>
    </lineage>
</organism>